<evidence type="ECO:0000313" key="6">
    <source>
        <dbReference type="EMBL" id="KAG5487848.1"/>
    </source>
</evidence>
<dbReference type="Pfam" id="PF10211">
    <property type="entry name" value="Ax_dynein_light"/>
    <property type="match status" value="1"/>
</dbReference>
<comment type="similarity">
    <text evidence="4">Belongs to the inner dynein arm light chain family.</text>
</comment>
<dbReference type="GeneID" id="92363347"/>
<name>A0A836HUG6_9TRYP</name>
<evidence type="ECO:0000256" key="1">
    <source>
        <dbReference type="ARBA" id="ARBA00023017"/>
    </source>
</evidence>
<evidence type="ECO:0000256" key="3">
    <source>
        <dbReference type="ARBA" id="ARBA00023175"/>
    </source>
</evidence>
<reference evidence="7" key="2">
    <citation type="journal article" date="2021" name="Sci. Data">
        <title>Chromosome-scale genome sequencing, assembly and annotation of six genomes from subfamily Leishmaniinae.</title>
        <authorList>
            <person name="Almutairi H."/>
            <person name="Urbaniak M.D."/>
            <person name="Bates M.D."/>
            <person name="Jariyapan N."/>
            <person name="Kwakye-Nuako G."/>
            <person name="Thomaz Soccol V."/>
            <person name="Al-Salem W.S."/>
            <person name="Dillon R.J."/>
            <person name="Bates P.A."/>
            <person name="Gatherer D."/>
        </authorList>
    </citation>
    <scope>NUCLEOTIDE SEQUENCE [LARGE SCALE GENOMIC DNA]</scope>
</reference>
<keyword evidence="7" id="KW-1185">Reference proteome</keyword>
<dbReference type="KEGG" id="loi:92363347"/>
<feature type="compositionally biased region" description="Polar residues" evidence="5">
    <location>
        <begin position="538"/>
        <end position="556"/>
    </location>
</feature>
<dbReference type="EMBL" id="JAFHLR010000004">
    <property type="protein sequence ID" value="KAG5487848.1"/>
    <property type="molecule type" value="Genomic_DNA"/>
</dbReference>
<dbReference type="Proteomes" id="UP000674143">
    <property type="component" value="Unassembled WGS sequence"/>
</dbReference>
<dbReference type="GO" id="GO:0045504">
    <property type="term" value="F:dynein heavy chain binding"/>
    <property type="evidence" value="ECO:0007669"/>
    <property type="project" value="TreeGrafter"/>
</dbReference>
<dbReference type="SMR" id="A0A836HUG6"/>
<feature type="compositionally biased region" description="Basic and acidic residues" evidence="5">
    <location>
        <begin position="762"/>
        <end position="776"/>
    </location>
</feature>
<evidence type="ECO:0000256" key="2">
    <source>
        <dbReference type="ARBA" id="ARBA00023054"/>
    </source>
</evidence>
<keyword evidence="2" id="KW-0175">Coiled coil</keyword>
<protein>
    <submittedName>
        <fullName evidence="6">Uncharacterized protein</fullName>
    </submittedName>
</protein>
<feature type="region of interest" description="Disordered" evidence="5">
    <location>
        <begin position="140"/>
        <end position="165"/>
    </location>
</feature>
<dbReference type="InterPro" id="IPR019347">
    <property type="entry name" value="Axonemal_dynein_light_chain"/>
</dbReference>
<feature type="region of interest" description="Disordered" evidence="5">
    <location>
        <begin position="762"/>
        <end position="782"/>
    </location>
</feature>
<dbReference type="RefSeq" id="XP_067066045.1">
    <property type="nucleotide sequence ID" value="XM_067209413.1"/>
</dbReference>
<dbReference type="PANTHER" id="PTHR13183:SF0">
    <property type="entry name" value="AXONEMAL DYNEIN LIGHT INTERMEDIATE POLYPEPTIDE 1"/>
    <property type="match status" value="1"/>
</dbReference>
<dbReference type="GO" id="GO:0030286">
    <property type="term" value="C:dynein complex"/>
    <property type="evidence" value="ECO:0007669"/>
    <property type="project" value="UniProtKB-KW"/>
</dbReference>
<feature type="region of interest" description="Disordered" evidence="5">
    <location>
        <begin position="538"/>
        <end position="594"/>
    </location>
</feature>
<comment type="caution">
    <text evidence="6">The sequence shown here is derived from an EMBL/GenBank/DDBJ whole genome shotgun (WGS) entry which is preliminary data.</text>
</comment>
<reference evidence="7" key="1">
    <citation type="journal article" date="2021" name="Microbiol. Resour. Announc.">
        <title>LGAAP: Leishmaniinae Genome Assembly and Annotation Pipeline.</title>
        <authorList>
            <person name="Almutairi H."/>
            <person name="Urbaniak M.D."/>
            <person name="Bates M.D."/>
            <person name="Jariyapan N."/>
            <person name="Kwakye-Nuako G."/>
            <person name="Thomaz-Soccol V."/>
            <person name="Al-Salem W.S."/>
            <person name="Dillon R.J."/>
            <person name="Bates P.A."/>
            <person name="Gatherer D."/>
        </authorList>
    </citation>
    <scope>NUCLEOTIDE SEQUENCE [LARGE SCALE GENOMIC DNA]</scope>
</reference>
<keyword evidence="1" id="KW-0243">Dynein</keyword>
<evidence type="ECO:0000256" key="4">
    <source>
        <dbReference type="ARBA" id="ARBA00038114"/>
    </source>
</evidence>
<feature type="compositionally biased region" description="Polar residues" evidence="5">
    <location>
        <begin position="375"/>
        <end position="389"/>
    </location>
</feature>
<dbReference type="PANTHER" id="PTHR13183">
    <property type="entry name" value="AXONEMAL INNER ARM DYNEIN LIGHT CHAIN 28"/>
    <property type="match status" value="1"/>
</dbReference>
<feature type="compositionally biased region" description="Polar residues" evidence="5">
    <location>
        <begin position="568"/>
        <end position="577"/>
    </location>
</feature>
<evidence type="ECO:0000256" key="5">
    <source>
        <dbReference type="SAM" id="MobiDB-lite"/>
    </source>
</evidence>
<dbReference type="GO" id="GO:0005930">
    <property type="term" value="C:axoneme"/>
    <property type="evidence" value="ECO:0007669"/>
    <property type="project" value="TreeGrafter"/>
</dbReference>
<sequence>MAANLHNADALHVASDVEANGAADAAVNARRTAAATAAALTAAAPHGGVADERNNKGELEDAMLQVSVKAAAVKDHYPEDPLAIAFAQDAPLTFTARDDPRVIARLPLRFKDVLSTLCHQLQFRQRQATHQTAVDADSFCAKGNPLSAPPQPRAEETSYPPPPYQHAHLSNLVVRLLPIAVGQTRRCKTPFMHPKDTEEYPPAAPATAAAAAAHRLESTEEQHHNGKSAASAQPEDGHESEDAVQSAPVSEDQLYRTQAAEQLLGYLFSSPSSADGVGRDEARRGFTVTACLSGMREISSDTSEYVELLRQLVSQADSRQCAEPNDATDDVDVYLPAYVRDLLVGMPPTESAPAAASLAGIIATTSSTSVATARSVQNTTATSSKPSSGSVGGADAAQRTAAGTVAAVERTPVVAATLRSALDAVLPPRLFVYYSIDRETAMAVQEQRRAAQHRHAFLRRHLKAHSEDANGVAEMEALREALAGEYAEAPVGVILVILERTSDVQAPRDYLVKLERTLDEVLERVQARCCGRPLQLNSANTAQQSRSLRQQHTASAPSPPSLPGTKLKQGSINSSVKASLGKGREAPTRTTILATPEKQVCTRTLKPLPAQPAALSASGGGSATVAATLNVLELNKERTLVQLSMLGEELLRQVTVDLPERGILLRHLLDEAQLSIDAHAILARERFKATQEHLLDGQDVREAMVAQCKVLDSEVAELRSRLAYVTARKAALEVWVEERRAREQAASRERTHFETNLRERLTAHTERVKEAQDAARRSSLPG</sequence>
<accession>A0A836HUG6</accession>
<feature type="region of interest" description="Disordered" evidence="5">
    <location>
        <begin position="375"/>
        <end position="395"/>
    </location>
</feature>
<gene>
    <name evidence="6" type="ORF">LSCM4_07527</name>
</gene>
<proteinExistence type="inferred from homology"/>
<feature type="compositionally biased region" description="Basic and acidic residues" evidence="5">
    <location>
        <begin position="214"/>
        <end position="224"/>
    </location>
</feature>
<keyword evidence="3" id="KW-0505">Motor protein</keyword>
<feature type="region of interest" description="Disordered" evidence="5">
    <location>
        <begin position="189"/>
        <end position="251"/>
    </location>
</feature>
<organism evidence="6 7">
    <name type="scientific">Leishmania orientalis</name>
    <dbReference type="NCBI Taxonomy" id="2249476"/>
    <lineage>
        <taxon>Eukaryota</taxon>
        <taxon>Discoba</taxon>
        <taxon>Euglenozoa</taxon>
        <taxon>Kinetoplastea</taxon>
        <taxon>Metakinetoplastina</taxon>
        <taxon>Trypanosomatida</taxon>
        <taxon>Trypanosomatidae</taxon>
        <taxon>Leishmaniinae</taxon>
        <taxon>Leishmania</taxon>
    </lineage>
</organism>
<evidence type="ECO:0000313" key="7">
    <source>
        <dbReference type="Proteomes" id="UP000674143"/>
    </source>
</evidence>
<dbReference type="AlphaFoldDB" id="A0A836HUG6"/>